<evidence type="ECO:0000313" key="12">
    <source>
        <dbReference type="RefSeq" id="XP_013773664.1"/>
    </source>
</evidence>
<sequence>MALKNIFEDLLRCKSLKIRYFFLWVSAMGGFLFTFTGTRRRPELPNIIGDTLQLNEYRSNIHFPRSVLSEPSPMELLHLKDFKFVYNSTKICREKPPFILVLVHTAPNHFIHRKLIRNTWGSIRHIHNVTISIGFLLGETDQRLQSRIRQEKDQHHDIIQGSFVDSYRNLSLKHIMGYKWATEFCPKATFILKLDDDVYVDTFQIVRFLLFTFGRSPTSVLACSVVSAGTLPHRNGKWGVTRKEFSFDTYPEYCSGMGYFVTLDIARDILAASKRLPFFWVDDIFVTGIVAEALDLSRLPINAHTSDRPEDMINWLKQGKGPSPYIYITWMCYTMIMYNDSEAERNIDERSDLQLCREL</sequence>
<evidence type="ECO:0000256" key="2">
    <source>
        <dbReference type="ARBA" id="ARBA00008661"/>
    </source>
</evidence>
<keyword evidence="9 10" id="KW-0472">Membrane</keyword>
<feature type="transmembrane region" description="Helical" evidence="10">
    <location>
        <begin position="20"/>
        <end position="38"/>
    </location>
</feature>
<comment type="similarity">
    <text evidence="2 10">Belongs to the glycosyltransferase 31 family.</text>
</comment>
<proteinExistence type="inferred from homology"/>
<keyword evidence="8 10" id="KW-0333">Golgi apparatus</keyword>
<dbReference type="EC" id="2.4.1.-" evidence="10"/>
<protein>
    <recommendedName>
        <fullName evidence="10">Hexosyltransferase</fullName>
        <ecNumber evidence="10">2.4.1.-</ecNumber>
    </recommendedName>
</protein>
<evidence type="ECO:0000256" key="3">
    <source>
        <dbReference type="ARBA" id="ARBA00022676"/>
    </source>
</evidence>
<dbReference type="Proteomes" id="UP000694941">
    <property type="component" value="Unplaced"/>
</dbReference>
<keyword evidence="4" id="KW-0808">Transferase</keyword>
<accession>A0ABM1B2V2</accession>
<keyword evidence="3 10" id="KW-0328">Glycosyltransferase</keyword>
<keyword evidence="6 10" id="KW-0735">Signal-anchor</keyword>
<evidence type="ECO:0000256" key="7">
    <source>
        <dbReference type="ARBA" id="ARBA00022989"/>
    </source>
</evidence>
<dbReference type="PANTHER" id="PTHR11214:SF376">
    <property type="entry name" value="HEXOSYLTRANSFERASE"/>
    <property type="match status" value="1"/>
</dbReference>
<evidence type="ECO:0000256" key="4">
    <source>
        <dbReference type="ARBA" id="ARBA00022679"/>
    </source>
</evidence>
<dbReference type="RefSeq" id="XP_013773664.1">
    <property type="nucleotide sequence ID" value="XM_013918210.1"/>
</dbReference>
<keyword evidence="5 10" id="KW-0812">Transmembrane</keyword>
<keyword evidence="11" id="KW-1185">Reference proteome</keyword>
<comment type="subcellular location">
    <subcellularLocation>
        <location evidence="1 10">Golgi apparatus membrane</location>
        <topology evidence="1 10">Single-pass type II membrane protein</topology>
    </subcellularLocation>
</comment>
<keyword evidence="7 10" id="KW-1133">Transmembrane helix</keyword>
<evidence type="ECO:0000256" key="5">
    <source>
        <dbReference type="ARBA" id="ARBA00022692"/>
    </source>
</evidence>
<evidence type="ECO:0000256" key="9">
    <source>
        <dbReference type="ARBA" id="ARBA00023136"/>
    </source>
</evidence>
<evidence type="ECO:0000256" key="10">
    <source>
        <dbReference type="RuleBase" id="RU363063"/>
    </source>
</evidence>
<evidence type="ECO:0000256" key="8">
    <source>
        <dbReference type="ARBA" id="ARBA00023034"/>
    </source>
</evidence>
<dbReference type="PANTHER" id="PTHR11214">
    <property type="entry name" value="BETA-1,3-N-ACETYLGLUCOSAMINYLTRANSFERASE"/>
    <property type="match status" value="1"/>
</dbReference>
<evidence type="ECO:0000256" key="6">
    <source>
        <dbReference type="ARBA" id="ARBA00022968"/>
    </source>
</evidence>
<dbReference type="InterPro" id="IPR002659">
    <property type="entry name" value="Glyco_trans_31"/>
</dbReference>
<dbReference type="Gene3D" id="3.90.550.50">
    <property type="match status" value="1"/>
</dbReference>
<reference evidence="12" key="1">
    <citation type="submission" date="2025-08" db="UniProtKB">
        <authorList>
            <consortium name="RefSeq"/>
        </authorList>
    </citation>
    <scope>IDENTIFICATION</scope>
    <source>
        <tissue evidence="12">Muscle</tissue>
    </source>
</reference>
<dbReference type="Pfam" id="PF01762">
    <property type="entry name" value="Galactosyl_T"/>
    <property type="match status" value="1"/>
</dbReference>
<evidence type="ECO:0000256" key="1">
    <source>
        <dbReference type="ARBA" id="ARBA00004323"/>
    </source>
</evidence>
<evidence type="ECO:0000313" key="11">
    <source>
        <dbReference type="Proteomes" id="UP000694941"/>
    </source>
</evidence>
<dbReference type="GeneID" id="106458677"/>
<name>A0ABM1B2V2_LIMPO</name>
<organism evidence="11 12">
    <name type="scientific">Limulus polyphemus</name>
    <name type="common">Atlantic horseshoe crab</name>
    <dbReference type="NCBI Taxonomy" id="6850"/>
    <lineage>
        <taxon>Eukaryota</taxon>
        <taxon>Metazoa</taxon>
        <taxon>Ecdysozoa</taxon>
        <taxon>Arthropoda</taxon>
        <taxon>Chelicerata</taxon>
        <taxon>Merostomata</taxon>
        <taxon>Xiphosura</taxon>
        <taxon>Limulidae</taxon>
        <taxon>Limulus</taxon>
    </lineage>
</organism>
<gene>
    <name evidence="12" type="primary">LOC106458677</name>
</gene>